<feature type="transmembrane region" description="Helical" evidence="6">
    <location>
        <begin position="280"/>
        <end position="296"/>
    </location>
</feature>
<evidence type="ECO:0000313" key="9">
    <source>
        <dbReference type="Proteomes" id="UP000315669"/>
    </source>
</evidence>
<protein>
    <submittedName>
        <fullName evidence="8">DMT family transporter</fullName>
    </submittedName>
</protein>
<feature type="transmembrane region" description="Helical" evidence="6">
    <location>
        <begin position="134"/>
        <end position="154"/>
    </location>
</feature>
<dbReference type="Pfam" id="PF00892">
    <property type="entry name" value="EamA"/>
    <property type="match status" value="2"/>
</dbReference>
<accession>A0A523Y3T0</accession>
<comment type="caution">
    <text evidence="8">The sequence shown here is derived from an EMBL/GenBank/DDBJ whole genome shotgun (WGS) entry which is preliminary data.</text>
</comment>
<evidence type="ECO:0000256" key="1">
    <source>
        <dbReference type="ARBA" id="ARBA00004141"/>
    </source>
</evidence>
<evidence type="ECO:0000256" key="3">
    <source>
        <dbReference type="ARBA" id="ARBA00022692"/>
    </source>
</evidence>
<feature type="transmembrane region" description="Helical" evidence="6">
    <location>
        <begin position="160"/>
        <end position="178"/>
    </location>
</feature>
<dbReference type="InterPro" id="IPR050638">
    <property type="entry name" value="AA-Vitamin_Transporters"/>
</dbReference>
<evidence type="ECO:0000256" key="4">
    <source>
        <dbReference type="ARBA" id="ARBA00022989"/>
    </source>
</evidence>
<comment type="similarity">
    <text evidence="2">Belongs to the EamA transporter family.</text>
</comment>
<dbReference type="EMBL" id="SOII01000051">
    <property type="protein sequence ID" value="TET86233.1"/>
    <property type="molecule type" value="Genomic_DNA"/>
</dbReference>
<organism evidence="8 9">
    <name type="scientific">Aerophobetes bacterium</name>
    <dbReference type="NCBI Taxonomy" id="2030807"/>
    <lineage>
        <taxon>Bacteria</taxon>
        <taxon>Candidatus Aerophobota</taxon>
    </lineage>
</organism>
<dbReference type="Proteomes" id="UP000315669">
    <property type="component" value="Unassembled WGS sequence"/>
</dbReference>
<feature type="transmembrane region" description="Helical" evidence="6">
    <location>
        <begin position="38"/>
        <end position="58"/>
    </location>
</feature>
<evidence type="ECO:0000256" key="6">
    <source>
        <dbReference type="SAM" id="Phobius"/>
    </source>
</evidence>
<keyword evidence="3 6" id="KW-0812">Transmembrane</keyword>
<keyword evidence="4 6" id="KW-1133">Transmembrane helix</keyword>
<dbReference type="InterPro" id="IPR000620">
    <property type="entry name" value="EamA_dom"/>
</dbReference>
<feature type="transmembrane region" description="Helical" evidence="6">
    <location>
        <begin position="12"/>
        <end position="32"/>
    </location>
</feature>
<feature type="domain" description="EamA" evidence="7">
    <location>
        <begin position="161"/>
        <end position="296"/>
    </location>
</feature>
<dbReference type="GO" id="GO:0016020">
    <property type="term" value="C:membrane"/>
    <property type="evidence" value="ECO:0007669"/>
    <property type="project" value="UniProtKB-SubCell"/>
</dbReference>
<comment type="subcellular location">
    <subcellularLocation>
        <location evidence="1">Membrane</location>
        <topology evidence="1">Multi-pass membrane protein</topology>
    </subcellularLocation>
</comment>
<evidence type="ECO:0000313" key="8">
    <source>
        <dbReference type="EMBL" id="TET86233.1"/>
    </source>
</evidence>
<feature type="domain" description="EamA" evidence="7">
    <location>
        <begin position="9"/>
        <end position="145"/>
    </location>
</feature>
<dbReference type="Gene3D" id="1.10.3730.20">
    <property type="match status" value="1"/>
</dbReference>
<dbReference type="InterPro" id="IPR037185">
    <property type="entry name" value="EmrE-like"/>
</dbReference>
<evidence type="ECO:0000259" key="7">
    <source>
        <dbReference type="Pfam" id="PF00892"/>
    </source>
</evidence>
<dbReference type="SUPFAM" id="SSF103481">
    <property type="entry name" value="Multidrug resistance efflux transporter EmrE"/>
    <property type="match status" value="2"/>
</dbReference>
<feature type="transmembrane region" description="Helical" evidence="6">
    <location>
        <begin position="102"/>
        <end position="122"/>
    </location>
</feature>
<feature type="transmembrane region" description="Helical" evidence="6">
    <location>
        <begin position="70"/>
        <end position="90"/>
    </location>
</feature>
<feature type="transmembrane region" description="Helical" evidence="6">
    <location>
        <begin position="190"/>
        <end position="212"/>
    </location>
</feature>
<dbReference type="PANTHER" id="PTHR32322">
    <property type="entry name" value="INNER MEMBRANE TRANSPORTER"/>
    <property type="match status" value="1"/>
</dbReference>
<dbReference type="AlphaFoldDB" id="A0A523Y3T0"/>
<gene>
    <name evidence="8" type="ORF">E3J32_00710</name>
</gene>
<sequence length="298" mass="32499">MGSSMISKKGIIALSVTVFIWASTFTVIKIGLERITPLNLSFVRSILATFFLLGWLLLKGNRQEIARALKFHLGYIIGLGVVGVALFNIFQNIGIGLTSSGIASLLVASNPVFILILGASFLGEKITKSKAAGIVLGFVGIIIVTFLGKNMALLLRSGSFWGNILALLSAVCWAVYSVMNKSALKRYSPLILTALAYVFGSLILFFFCFTFEDVSLIFQWSLSSWLILLYLGILASGVTFYLWNYALSIMEASRVSVFIFLIPVLAILLGKVILNETITGFTFLGTALVLSGIYLMER</sequence>
<proteinExistence type="inferred from homology"/>
<evidence type="ECO:0000256" key="2">
    <source>
        <dbReference type="ARBA" id="ARBA00007362"/>
    </source>
</evidence>
<keyword evidence="5 6" id="KW-0472">Membrane</keyword>
<feature type="transmembrane region" description="Helical" evidence="6">
    <location>
        <begin position="224"/>
        <end position="243"/>
    </location>
</feature>
<reference evidence="8 9" key="1">
    <citation type="submission" date="2019-03" db="EMBL/GenBank/DDBJ databases">
        <title>Metabolic potential of uncultured bacteria and archaea associated with petroleum seepage in deep-sea sediments.</title>
        <authorList>
            <person name="Dong X."/>
            <person name="Hubert C."/>
        </authorList>
    </citation>
    <scope>NUCLEOTIDE SEQUENCE [LARGE SCALE GENOMIC DNA]</scope>
    <source>
        <strain evidence="8">E29_bin25</strain>
    </source>
</reference>
<dbReference type="PANTHER" id="PTHR32322:SF2">
    <property type="entry name" value="EAMA DOMAIN-CONTAINING PROTEIN"/>
    <property type="match status" value="1"/>
</dbReference>
<evidence type="ECO:0000256" key="5">
    <source>
        <dbReference type="ARBA" id="ARBA00023136"/>
    </source>
</evidence>
<name>A0A523Y3T0_UNCAE</name>
<feature type="transmembrane region" description="Helical" evidence="6">
    <location>
        <begin position="255"/>
        <end position="274"/>
    </location>
</feature>